<accession>A0A381R107</accession>
<gene>
    <name evidence="1" type="ORF">METZ01_LOCUS37778</name>
</gene>
<sequence length="34" mass="3836">VSKLDLIKEYKSYYKTGNEPGIVEFGEAGCQLKK</sequence>
<reference evidence="1" key="1">
    <citation type="submission" date="2018-05" db="EMBL/GenBank/DDBJ databases">
        <authorList>
            <person name="Lanie J.A."/>
            <person name="Ng W.-L."/>
            <person name="Kazmierczak K.M."/>
            <person name="Andrzejewski T.M."/>
            <person name="Davidsen T.M."/>
            <person name="Wayne K.J."/>
            <person name="Tettelin H."/>
            <person name="Glass J.I."/>
            <person name="Rusch D."/>
            <person name="Podicherti R."/>
            <person name="Tsui H.-C.T."/>
            <person name="Winkler M.E."/>
        </authorList>
    </citation>
    <scope>NUCLEOTIDE SEQUENCE</scope>
</reference>
<dbReference type="AlphaFoldDB" id="A0A381R107"/>
<feature type="non-terminal residue" evidence="1">
    <location>
        <position position="1"/>
    </location>
</feature>
<dbReference type="EMBL" id="UINC01001613">
    <property type="protein sequence ID" value="SUZ84924.1"/>
    <property type="molecule type" value="Genomic_DNA"/>
</dbReference>
<proteinExistence type="predicted"/>
<name>A0A381R107_9ZZZZ</name>
<organism evidence="1">
    <name type="scientific">marine metagenome</name>
    <dbReference type="NCBI Taxonomy" id="408172"/>
    <lineage>
        <taxon>unclassified sequences</taxon>
        <taxon>metagenomes</taxon>
        <taxon>ecological metagenomes</taxon>
    </lineage>
</organism>
<evidence type="ECO:0000313" key="1">
    <source>
        <dbReference type="EMBL" id="SUZ84924.1"/>
    </source>
</evidence>
<protein>
    <submittedName>
        <fullName evidence="1">Uncharacterized protein</fullName>
    </submittedName>
</protein>